<dbReference type="InParanoid" id="K3WZW7"/>
<organism evidence="1 2">
    <name type="scientific">Globisporangium ultimum (strain ATCC 200006 / CBS 805.95 / DAOM BR144)</name>
    <name type="common">Pythium ultimum</name>
    <dbReference type="NCBI Taxonomy" id="431595"/>
    <lineage>
        <taxon>Eukaryota</taxon>
        <taxon>Sar</taxon>
        <taxon>Stramenopiles</taxon>
        <taxon>Oomycota</taxon>
        <taxon>Peronosporomycetes</taxon>
        <taxon>Pythiales</taxon>
        <taxon>Pythiaceae</taxon>
        <taxon>Globisporangium</taxon>
    </lineage>
</organism>
<reference evidence="1" key="3">
    <citation type="submission" date="2015-02" db="UniProtKB">
        <authorList>
            <consortium name="EnsemblProtists"/>
        </authorList>
    </citation>
    <scope>IDENTIFICATION</scope>
    <source>
        <strain evidence="1">DAOM BR144</strain>
    </source>
</reference>
<accession>K3WZW7</accession>
<dbReference type="Gene3D" id="1.10.472.80">
    <property type="entry name" value="Ypt/Rab-GAP domain of gyp1p, domain 3"/>
    <property type="match status" value="1"/>
</dbReference>
<dbReference type="SUPFAM" id="SSF47923">
    <property type="entry name" value="Ypt/Rab-GAP domain of gyp1p"/>
    <property type="match status" value="1"/>
</dbReference>
<dbReference type="AlphaFoldDB" id="K3WZW7"/>
<dbReference type="VEuPathDB" id="FungiDB:PYU1_G010494"/>
<dbReference type="Proteomes" id="UP000019132">
    <property type="component" value="Unassembled WGS sequence"/>
</dbReference>
<proteinExistence type="predicted"/>
<dbReference type="HOGENOM" id="CLU_2727810_0_0_1"/>
<keyword evidence="2" id="KW-1185">Reference proteome</keyword>
<evidence type="ECO:0000313" key="1">
    <source>
        <dbReference type="EnsemblProtists" id="PYU1_T010516"/>
    </source>
</evidence>
<reference evidence="2" key="2">
    <citation type="submission" date="2010-04" db="EMBL/GenBank/DDBJ databases">
        <authorList>
            <person name="Buell R."/>
            <person name="Hamilton J."/>
            <person name="Hostetler J."/>
        </authorList>
    </citation>
    <scope>NUCLEOTIDE SEQUENCE [LARGE SCALE GENOMIC DNA]</scope>
    <source>
        <strain evidence="2">DAOM:BR144</strain>
    </source>
</reference>
<dbReference type="EnsemblProtists" id="PYU1_T010516">
    <property type="protein sequence ID" value="PYU1_T010516"/>
    <property type="gene ID" value="PYU1_G010494"/>
</dbReference>
<protein>
    <submittedName>
        <fullName evidence="1">Uncharacterized protein</fullName>
    </submittedName>
</protein>
<dbReference type="STRING" id="431595.K3WZW7"/>
<name>K3WZW7_GLOUD</name>
<sequence length="72" mass="8111">METLSYDASLRVLDGFVVAGWKQIFRVALVILETLQHDILASVFEEIPQIFYDVQAHAPSLANVDAVLTRHE</sequence>
<reference evidence="2" key="1">
    <citation type="journal article" date="2010" name="Genome Biol.">
        <title>Genome sequence of the necrotrophic plant pathogen Pythium ultimum reveals original pathogenicity mechanisms and effector repertoire.</title>
        <authorList>
            <person name="Levesque C.A."/>
            <person name="Brouwer H."/>
            <person name="Cano L."/>
            <person name="Hamilton J.P."/>
            <person name="Holt C."/>
            <person name="Huitema E."/>
            <person name="Raffaele S."/>
            <person name="Robideau G.P."/>
            <person name="Thines M."/>
            <person name="Win J."/>
            <person name="Zerillo M.M."/>
            <person name="Beakes G.W."/>
            <person name="Boore J.L."/>
            <person name="Busam D."/>
            <person name="Dumas B."/>
            <person name="Ferriera S."/>
            <person name="Fuerstenberg S.I."/>
            <person name="Gachon C.M."/>
            <person name="Gaulin E."/>
            <person name="Govers F."/>
            <person name="Grenville-Briggs L."/>
            <person name="Horner N."/>
            <person name="Hostetler J."/>
            <person name="Jiang R.H."/>
            <person name="Johnson J."/>
            <person name="Krajaejun T."/>
            <person name="Lin H."/>
            <person name="Meijer H.J."/>
            <person name="Moore B."/>
            <person name="Morris P."/>
            <person name="Phuntmart V."/>
            <person name="Puiu D."/>
            <person name="Shetty J."/>
            <person name="Stajich J.E."/>
            <person name="Tripathy S."/>
            <person name="Wawra S."/>
            <person name="van West P."/>
            <person name="Whitty B.R."/>
            <person name="Coutinho P.M."/>
            <person name="Henrissat B."/>
            <person name="Martin F."/>
            <person name="Thomas P.D."/>
            <person name="Tyler B.M."/>
            <person name="De Vries R.P."/>
            <person name="Kamoun S."/>
            <person name="Yandell M."/>
            <person name="Tisserat N."/>
            <person name="Buell C.R."/>
        </authorList>
    </citation>
    <scope>NUCLEOTIDE SEQUENCE</scope>
    <source>
        <strain evidence="2">DAOM:BR144</strain>
    </source>
</reference>
<dbReference type="InterPro" id="IPR035969">
    <property type="entry name" value="Rab-GAP_TBC_sf"/>
</dbReference>
<dbReference type="EMBL" id="GL376596">
    <property type="status" value="NOT_ANNOTATED_CDS"/>
    <property type="molecule type" value="Genomic_DNA"/>
</dbReference>
<evidence type="ECO:0000313" key="2">
    <source>
        <dbReference type="Proteomes" id="UP000019132"/>
    </source>
</evidence>